<sequence>MLTLMPTSFITMICSIMVSIPPAIPITIPIIVVMVAFIPIAIMTSIPSAMIPAAATVVLSTVVMMSVVMLVTVITQIPEFVIAVVVQIRIHIGHIVIVIVLADSGVSVVWSMLLGVQMMMTGELASDS</sequence>
<keyword evidence="3" id="KW-1185">Reference proteome</keyword>
<gene>
    <name evidence="2" type="ORF">Z519_09163</name>
</gene>
<dbReference type="RefSeq" id="XP_016617185.1">
    <property type="nucleotide sequence ID" value="XM_016766887.1"/>
</dbReference>
<dbReference type="GeneID" id="27702091"/>
<feature type="transmembrane region" description="Helical" evidence="1">
    <location>
        <begin position="12"/>
        <end position="43"/>
    </location>
</feature>
<evidence type="ECO:0000256" key="1">
    <source>
        <dbReference type="SAM" id="Phobius"/>
    </source>
</evidence>
<keyword evidence="1" id="KW-0472">Membrane</keyword>
<keyword evidence="1" id="KW-0812">Transmembrane</keyword>
<evidence type="ECO:0000313" key="2">
    <source>
        <dbReference type="EMBL" id="KIW90516.1"/>
    </source>
</evidence>
<evidence type="ECO:0000313" key="3">
    <source>
        <dbReference type="Proteomes" id="UP000053789"/>
    </source>
</evidence>
<feature type="transmembrane region" description="Helical" evidence="1">
    <location>
        <begin position="49"/>
        <end position="73"/>
    </location>
</feature>
<dbReference type="AlphaFoldDB" id="A0A0D2EKM3"/>
<reference evidence="2" key="1">
    <citation type="submission" date="2015-01" db="EMBL/GenBank/DDBJ databases">
        <title>The Genome Sequence of Cladophialophora bantiana CBS 173.52.</title>
        <authorList>
            <consortium name="The Broad Institute Genomics Platform"/>
            <person name="Cuomo C."/>
            <person name="de Hoog S."/>
            <person name="Gorbushina A."/>
            <person name="Stielow B."/>
            <person name="Teixiera M."/>
            <person name="Abouelleil A."/>
            <person name="Chapman S.B."/>
            <person name="Priest M."/>
            <person name="Young S.K."/>
            <person name="Wortman J."/>
            <person name="Nusbaum C."/>
            <person name="Birren B."/>
        </authorList>
    </citation>
    <scope>NUCLEOTIDE SEQUENCE [LARGE SCALE GENOMIC DNA]</scope>
    <source>
        <strain evidence="2">CBS 173.52</strain>
    </source>
</reference>
<organism evidence="2 3">
    <name type="scientific">Cladophialophora bantiana (strain ATCC 10958 / CBS 173.52 / CDC B-1940 / NIH 8579)</name>
    <name type="common">Xylohypha bantiana</name>
    <dbReference type="NCBI Taxonomy" id="1442370"/>
    <lineage>
        <taxon>Eukaryota</taxon>
        <taxon>Fungi</taxon>
        <taxon>Dikarya</taxon>
        <taxon>Ascomycota</taxon>
        <taxon>Pezizomycotina</taxon>
        <taxon>Eurotiomycetes</taxon>
        <taxon>Chaetothyriomycetidae</taxon>
        <taxon>Chaetothyriales</taxon>
        <taxon>Herpotrichiellaceae</taxon>
        <taxon>Cladophialophora</taxon>
    </lineage>
</organism>
<evidence type="ECO:0008006" key="4">
    <source>
        <dbReference type="Google" id="ProtNLM"/>
    </source>
</evidence>
<dbReference type="HOGENOM" id="CLU_1959321_0_0_1"/>
<accession>A0A0D2EKM3</accession>
<dbReference type="VEuPathDB" id="FungiDB:Z519_09163"/>
<keyword evidence="1" id="KW-1133">Transmembrane helix</keyword>
<name>A0A0D2EKM3_CLAB1</name>
<dbReference type="EMBL" id="KN846993">
    <property type="protein sequence ID" value="KIW90516.1"/>
    <property type="molecule type" value="Genomic_DNA"/>
</dbReference>
<protein>
    <recommendedName>
        <fullName evidence="4">ABC transmembrane type-1 domain-containing protein</fullName>
    </recommendedName>
</protein>
<proteinExistence type="predicted"/>
<dbReference type="Proteomes" id="UP000053789">
    <property type="component" value="Unassembled WGS sequence"/>
</dbReference>